<name>A0A8J6HQV5_TENMO</name>
<feature type="region of interest" description="Disordered" evidence="1">
    <location>
        <begin position="37"/>
        <end position="104"/>
    </location>
</feature>
<protein>
    <recommendedName>
        <fullName evidence="4">MADF domain-containing protein</fullName>
    </recommendedName>
</protein>
<feature type="region of interest" description="Disordered" evidence="1">
    <location>
        <begin position="231"/>
        <end position="250"/>
    </location>
</feature>
<dbReference type="AlphaFoldDB" id="A0A8J6HQV5"/>
<reference evidence="2" key="2">
    <citation type="submission" date="2021-08" db="EMBL/GenBank/DDBJ databases">
        <authorList>
            <person name="Eriksson T."/>
        </authorList>
    </citation>
    <scope>NUCLEOTIDE SEQUENCE</scope>
    <source>
        <strain evidence="2">Stoneville</strain>
        <tissue evidence="2">Whole head</tissue>
    </source>
</reference>
<organism evidence="2 3">
    <name type="scientific">Tenebrio molitor</name>
    <name type="common">Yellow mealworm beetle</name>
    <dbReference type="NCBI Taxonomy" id="7067"/>
    <lineage>
        <taxon>Eukaryota</taxon>
        <taxon>Metazoa</taxon>
        <taxon>Ecdysozoa</taxon>
        <taxon>Arthropoda</taxon>
        <taxon>Hexapoda</taxon>
        <taxon>Insecta</taxon>
        <taxon>Pterygota</taxon>
        <taxon>Neoptera</taxon>
        <taxon>Endopterygota</taxon>
        <taxon>Coleoptera</taxon>
        <taxon>Polyphaga</taxon>
        <taxon>Cucujiformia</taxon>
        <taxon>Tenebrionidae</taxon>
        <taxon>Tenebrio</taxon>
    </lineage>
</organism>
<dbReference type="Proteomes" id="UP000719412">
    <property type="component" value="Unassembled WGS sequence"/>
</dbReference>
<keyword evidence="3" id="KW-1185">Reference proteome</keyword>
<comment type="caution">
    <text evidence="2">The sequence shown here is derived from an EMBL/GenBank/DDBJ whole genome shotgun (WGS) entry which is preliminary data.</text>
</comment>
<proteinExistence type="predicted"/>
<dbReference type="EMBL" id="JABDTM020016198">
    <property type="protein sequence ID" value="KAH0818942.1"/>
    <property type="molecule type" value="Genomic_DNA"/>
</dbReference>
<evidence type="ECO:0000313" key="3">
    <source>
        <dbReference type="Proteomes" id="UP000719412"/>
    </source>
</evidence>
<accession>A0A8J6HQV5</accession>
<reference evidence="2" key="1">
    <citation type="journal article" date="2020" name="J Insects Food Feed">
        <title>The yellow mealworm (Tenebrio molitor) genome: a resource for the emerging insects as food and feed industry.</title>
        <authorList>
            <person name="Eriksson T."/>
            <person name="Andere A."/>
            <person name="Kelstrup H."/>
            <person name="Emery V."/>
            <person name="Picard C."/>
        </authorList>
    </citation>
    <scope>NUCLEOTIDE SEQUENCE</scope>
    <source>
        <strain evidence="2">Stoneville</strain>
        <tissue evidence="2">Whole head</tissue>
    </source>
</reference>
<evidence type="ECO:0008006" key="4">
    <source>
        <dbReference type="Google" id="ProtNLM"/>
    </source>
</evidence>
<evidence type="ECO:0000313" key="2">
    <source>
        <dbReference type="EMBL" id="KAH0818942.1"/>
    </source>
</evidence>
<feature type="compositionally biased region" description="Polar residues" evidence="1">
    <location>
        <begin position="187"/>
        <end position="201"/>
    </location>
</feature>
<feature type="region of interest" description="Disordered" evidence="1">
    <location>
        <begin position="183"/>
        <end position="218"/>
    </location>
</feature>
<sequence>MTDPGCATGAGEPVEEDRIGWETVLEEFQPNRINFTTLLGRRHPQGSHQRTGPHTGLSLAEEPESRSNILSGKEGSRGGRTPRTFRGYGRRDRPAAEEGLGGPSSSSLFQGLFLEFQPQARLDDVMNRWKHLREKYIRCGKKPASGSAASTSERDWEYYSSLKWLDVYIIRRKTKSNWEQLPEVSAADSQNSNDYSQNTELSVEEEITDPQNLHNMDQDPLEIPSIIEEGSDEEVRPPSVPPPQLLGPVKTPKREANKVIAEMQQINNTVKTIFDNVNKRKADPTKEELFGQQVTNYLKECKNIAKKNIYEHCIQYDDGG</sequence>
<evidence type="ECO:0000256" key="1">
    <source>
        <dbReference type="SAM" id="MobiDB-lite"/>
    </source>
</evidence>
<gene>
    <name evidence="2" type="ORF">GEV33_003849</name>
</gene>